<feature type="compositionally biased region" description="Acidic residues" evidence="6">
    <location>
        <begin position="545"/>
        <end position="555"/>
    </location>
</feature>
<evidence type="ECO:0000256" key="1">
    <source>
        <dbReference type="ARBA" id="ARBA00022723"/>
    </source>
</evidence>
<feature type="compositionally biased region" description="Pro residues" evidence="6">
    <location>
        <begin position="444"/>
        <end position="459"/>
    </location>
</feature>
<feature type="compositionally biased region" description="Polar residues" evidence="6">
    <location>
        <begin position="475"/>
        <end position="484"/>
    </location>
</feature>
<evidence type="ECO:0000313" key="9">
    <source>
        <dbReference type="Proteomes" id="UP000069940"/>
    </source>
</evidence>
<accession>A0ABM1XW60</accession>
<reference evidence="9" key="1">
    <citation type="journal article" date="2015" name="Proc. Natl. Acad. Sci. U.S.A.">
        <title>Genome sequence of the Asian Tiger mosquito, Aedes albopictus, reveals insights into its biology, genetics, and evolution.</title>
        <authorList>
            <person name="Chen X.G."/>
            <person name="Jiang X."/>
            <person name="Gu J."/>
            <person name="Xu M."/>
            <person name="Wu Y."/>
            <person name="Deng Y."/>
            <person name="Zhang C."/>
            <person name="Bonizzoni M."/>
            <person name="Dermauw W."/>
            <person name="Vontas J."/>
            <person name="Armbruster P."/>
            <person name="Huang X."/>
            <person name="Yang Y."/>
            <person name="Zhang H."/>
            <person name="He W."/>
            <person name="Peng H."/>
            <person name="Liu Y."/>
            <person name="Wu K."/>
            <person name="Chen J."/>
            <person name="Lirakis M."/>
            <person name="Topalis P."/>
            <person name="Van Leeuwen T."/>
            <person name="Hall A.B."/>
            <person name="Jiang X."/>
            <person name="Thorpe C."/>
            <person name="Mueller R.L."/>
            <person name="Sun C."/>
            <person name="Waterhouse R.M."/>
            <person name="Yan G."/>
            <person name="Tu Z.J."/>
            <person name="Fang X."/>
            <person name="James A.A."/>
        </authorList>
    </citation>
    <scope>NUCLEOTIDE SEQUENCE [LARGE SCALE GENOMIC DNA]</scope>
    <source>
        <strain evidence="9">Foshan</strain>
    </source>
</reference>
<feature type="compositionally biased region" description="Low complexity" evidence="6">
    <location>
        <begin position="46"/>
        <end position="58"/>
    </location>
</feature>
<feature type="domain" description="C2H2-type" evidence="7">
    <location>
        <begin position="700"/>
        <end position="723"/>
    </location>
</feature>
<organism evidence="8 9">
    <name type="scientific">Aedes albopictus</name>
    <name type="common">Asian tiger mosquito</name>
    <name type="synonym">Stegomyia albopicta</name>
    <dbReference type="NCBI Taxonomy" id="7160"/>
    <lineage>
        <taxon>Eukaryota</taxon>
        <taxon>Metazoa</taxon>
        <taxon>Ecdysozoa</taxon>
        <taxon>Arthropoda</taxon>
        <taxon>Hexapoda</taxon>
        <taxon>Insecta</taxon>
        <taxon>Pterygota</taxon>
        <taxon>Neoptera</taxon>
        <taxon>Endopterygota</taxon>
        <taxon>Diptera</taxon>
        <taxon>Nematocera</taxon>
        <taxon>Culicoidea</taxon>
        <taxon>Culicidae</taxon>
        <taxon>Culicinae</taxon>
        <taxon>Aedini</taxon>
        <taxon>Aedes</taxon>
        <taxon>Stegomyia</taxon>
    </lineage>
</organism>
<dbReference type="PANTHER" id="PTHR24409">
    <property type="entry name" value="ZINC FINGER PROTEIN 142"/>
    <property type="match status" value="1"/>
</dbReference>
<dbReference type="PANTHER" id="PTHR24409:SF295">
    <property type="entry name" value="AZ2-RELATED"/>
    <property type="match status" value="1"/>
</dbReference>
<feature type="compositionally biased region" description="Polar residues" evidence="6">
    <location>
        <begin position="20"/>
        <end position="40"/>
    </location>
</feature>
<dbReference type="InterPro" id="IPR013087">
    <property type="entry name" value="Znf_C2H2_type"/>
</dbReference>
<feature type="compositionally biased region" description="Basic and acidic residues" evidence="6">
    <location>
        <begin position="639"/>
        <end position="648"/>
    </location>
</feature>
<sequence>MRRSLPVASSPSPHQQPQQILNYTIASDIQFSSSTSSRNGTGDAMNGSGSSNSNSCSPFLLHSQQQQHQYLSYPLFEGPFQVIEPGSDMYIEMDSDFGLDGSGLFDGSRVMEQQELFISENGIPQEVLEDVFQLDDDIEAAGGLLPQQYPVAAGLSMAEYEKDLVAEMEKLFPSPVVAVVASAQCAPPVSKGSRLMEELVRTDSPELPCYMNVQLKSDGNRKGRKLETAPRDVQRGLRCVELTDGNGTTFKANYFHHPSTEKQSKPAPPPVKNTLQHRRVVELLQSPPLRNLSPAMASKIESLASGNRNVTLTPVRNGSTPPPNPPRPNSTTIVIKTPKRTIGSSGTPMESAPAPPPPTMGFPFPMAIVKQEPPDDHPSPPTIPLENTPIELPVIVPTAMASKQPRKQKLQSLSQCDMVFKEAITPGPSFPSTIASNRRIAQRPVPPPPLPSSRGPPPNDFVTVTIKDVNDTSSDKNVQAQSRPATPRASTSKSSPIPSPSQARPPPANSYPFKKRSLVTHYRVQMTPDRKRITGQPVESIEILDTSEEEQEETNESSTGTATAPESEPEDVPKPKLPGNTESIQCPFCCKVFFASHMLMLHSQNCADAVLFGNSPPKKQPSSRGKKPSKTGESLLKPSSEKGPKPSEEPSQTKPTQTKPRPPPSQPETGTNRKRLSHPRTSMHLSIEILPTAFSIENLLLCEVCKKTFRSQEHLDVHRKIHTTPTVCNFCKKKFHEKPRNHSCQEMKRAKQQWKRENS</sequence>
<feature type="compositionally biased region" description="Low complexity" evidence="6">
    <location>
        <begin position="9"/>
        <end position="19"/>
    </location>
</feature>
<evidence type="ECO:0000256" key="5">
    <source>
        <dbReference type="PROSITE-ProRule" id="PRU00042"/>
    </source>
</evidence>
<dbReference type="Gene3D" id="3.30.160.60">
    <property type="entry name" value="Classic Zinc Finger"/>
    <property type="match status" value="1"/>
</dbReference>
<keyword evidence="9" id="KW-1185">Reference proteome</keyword>
<dbReference type="InterPro" id="IPR036236">
    <property type="entry name" value="Znf_C2H2_sf"/>
</dbReference>
<evidence type="ECO:0000259" key="7">
    <source>
        <dbReference type="PROSITE" id="PS50157"/>
    </source>
</evidence>
<dbReference type="Proteomes" id="UP000069940">
    <property type="component" value="Unassembled WGS sequence"/>
</dbReference>
<dbReference type="SMART" id="SM00355">
    <property type="entry name" value="ZnF_C2H2"/>
    <property type="match status" value="2"/>
</dbReference>
<dbReference type="PROSITE" id="PS50157">
    <property type="entry name" value="ZINC_FINGER_C2H2_2"/>
    <property type="match status" value="1"/>
</dbReference>
<keyword evidence="4" id="KW-0862">Zinc</keyword>
<feature type="region of interest" description="Disordered" evidence="6">
    <location>
        <begin position="312"/>
        <end position="333"/>
    </location>
</feature>
<proteinExistence type="predicted"/>
<dbReference type="EnsemblMetazoa" id="AALFPA23_003425.R3792">
    <property type="protein sequence ID" value="AALFPA23_003425.P3792"/>
    <property type="gene ID" value="AALFPA23_003425"/>
</dbReference>
<feature type="compositionally biased region" description="Pro residues" evidence="6">
    <location>
        <begin position="497"/>
        <end position="509"/>
    </location>
</feature>
<dbReference type="GeneID" id="109426163"/>
<evidence type="ECO:0000256" key="4">
    <source>
        <dbReference type="ARBA" id="ARBA00022833"/>
    </source>
</evidence>
<keyword evidence="3 5" id="KW-0863">Zinc-finger</keyword>
<keyword evidence="1" id="KW-0479">Metal-binding</keyword>
<evidence type="ECO:0000256" key="6">
    <source>
        <dbReference type="SAM" id="MobiDB-lite"/>
    </source>
</evidence>
<dbReference type="SUPFAM" id="SSF57667">
    <property type="entry name" value="beta-beta-alpha zinc fingers"/>
    <property type="match status" value="1"/>
</dbReference>
<evidence type="ECO:0000313" key="8">
    <source>
        <dbReference type="EnsemblMetazoa" id="AALFPA23_003425.P3792"/>
    </source>
</evidence>
<dbReference type="PROSITE" id="PS00028">
    <property type="entry name" value="ZINC_FINGER_C2H2_1"/>
    <property type="match status" value="1"/>
</dbReference>
<feature type="region of interest" description="Disordered" evidence="6">
    <location>
        <begin position="1"/>
        <end position="58"/>
    </location>
</feature>
<keyword evidence="2" id="KW-0677">Repeat</keyword>
<evidence type="ECO:0000256" key="2">
    <source>
        <dbReference type="ARBA" id="ARBA00022737"/>
    </source>
</evidence>
<feature type="compositionally biased region" description="Low complexity" evidence="6">
    <location>
        <begin position="650"/>
        <end position="659"/>
    </location>
</feature>
<dbReference type="RefSeq" id="XP_062699214.1">
    <property type="nucleotide sequence ID" value="XM_062843230.1"/>
</dbReference>
<feature type="region of interest" description="Disordered" evidence="6">
    <location>
        <begin position="616"/>
        <end position="678"/>
    </location>
</feature>
<evidence type="ECO:0000256" key="3">
    <source>
        <dbReference type="ARBA" id="ARBA00022771"/>
    </source>
</evidence>
<name>A0ABM1XW60_AEDAL</name>
<reference evidence="8" key="2">
    <citation type="submission" date="2025-05" db="UniProtKB">
        <authorList>
            <consortium name="EnsemblMetazoa"/>
        </authorList>
    </citation>
    <scope>IDENTIFICATION</scope>
    <source>
        <strain evidence="8">Foshan</strain>
    </source>
</reference>
<protein>
    <recommendedName>
        <fullName evidence="7">C2H2-type domain-containing protein</fullName>
    </recommendedName>
</protein>
<feature type="region of interest" description="Disordered" evidence="6">
    <location>
        <begin position="441"/>
        <end position="578"/>
    </location>
</feature>